<name>A0A7J6X246_THATH</name>
<dbReference type="AlphaFoldDB" id="A0A7J6X246"/>
<organism evidence="1 2">
    <name type="scientific">Thalictrum thalictroides</name>
    <name type="common">Rue-anemone</name>
    <name type="synonym">Anemone thalictroides</name>
    <dbReference type="NCBI Taxonomy" id="46969"/>
    <lineage>
        <taxon>Eukaryota</taxon>
        <taxon>Viridiplantae</taxon>
        <taxon>Streptophyta</taxon>
        <taxon>Embryophyta</taxon>
        <taxon>Tracheophyta</taxon>
        <taxon>Spermatophyta</taxon>
        <taxon>Magnoliopsida</taxon>
        <taxon>Ranunculales</taxon>
        <taxon>Ranunculaceae</taxon>
        <taxon>Thalictroideae</taxon>
        <taxon>Thalictrum</taxon>
    </lineage>
</organism>
<reference evidence="1 2" key="1">
    <citation type="submission" date="2020-06" db="EMBL/GenBank/DDBJ databases">
        <title>Transcriptomic and genomic resources for Thalictrum thalictroides and T. hernandezii: Facilitating candidate gene discovery in an emerging model plant lineage.</title>
        <authorList>
            <person name="Arias T."/>
            <person name="Riano-Pachon D.M."/>
            <person name="Di Stilio V.S."/>
        </authorList>
    </citation>
    <scope>NUCLEOTIDE SEQUENCE [LARGE SCALE GENOMIC DNA]</scope>
    <source>
        <strain evidence="2">cv. WT478/WT964</strain>
        <tissue evidence="1">Leaves</tissue>
    </source>
</reference>
<keyword evidence="2" id="KW-1185">Reference proteome</keyword>
<protein>
    <submittedName>
        <fullName evidence="1">Uncharacterized protein</fullName>
    </submittedName>
</protein>
<feature type="non-terminal residue" evidence="1">
    <location>
        <position position="1"/>
    </location>
</feature>
<dbReference type="Proteomes" id="UP000554482">
    <property type="component" value="Unassembled WGS sequence"/>
</dbReference>
<evidence type="ECO:0000313" key="2">
    <source>
        <dbReference type="Proteomes" id="UP000554482"/>
    </source>
</evidence>
<evidence type="ECO:0000313" key="1">
    <source>
        <dbReference type="EMBL" id="KAF5203744.1"/>
    </source>
</evidence>
<accession>A0A7J6X246</accession>
<dbReference type="EMBL" id="JABWDY010006346">
    <property type="protein sequence ID" value="KAF5203744.1"/>
    <property type="molecule type" value="Genomic_DNA"/>
</dbReference>
<gene>
    <name evidence="1" type="ORF">FRX31_006669</name>
</gene>
<sequence>HIKRLRKILPFLFSSDSAVPSLAIFQILYALSAFINKFGKNVRQFLIRRTFCVAFRDRFYHNASVRATSNLGLVHQQLKVLYMGELDDTPALLMVPSEEGNSRSVMDSRFFYQKKILIIGGGEVKFCGLNLCDQEAISDDKLLRKRNFGDVGRRK</sequence>
<proteinExistence type="predicted"/>
<comment type="caution">
    <text evidence="1">The sequence shown here is derived from an EMBL/GenBank/DDBJ whole genome shotgun (WGS) entry which is preliminary data.</text>
</comment>